<protein>
    <submittedName>
        <fullName evidence="2">Immunity 52 family protein</fullName>
    </submittedName>
</protein>
<accession>A0ABU5HI67</accession>
<evidence type="ECO:0000259" key="1">
    <source>
        <dbReference type="Pfam" id="PF15579"/>
    </source>
</evidence>
<sequence length="237" mass="26288">MIETYYVGAYWGPRHEAAEACARRAERFFELLGCCEPVWKHWFEAGDSFEHARTLPFTPTAENFMRLFGREANQVGGGFRYWLWAGETPEEVTTLHGRCGLSDAWLMPACVLTPPAQGPLSQRVVTAGVLSEVVRAMALAWEPDWCVATSDSHRDMLEMAGQSSDGFGGWVTYFSRQRGTVPSLPAPARSEPVEDKGSLVVLTPERFSVSNPEHMALAARVQEVLSGAGLLRSEHLR</sequence>
<evidence type="ECO:0000313" key="2">
    <source>
        <dbReference type="EMBL" id="MDY7233162.1"/>
    </source>
</evidence>
<comment type="caution">
    <text evidence="2">The sequence shown here is derived from an EMBL/GenBank/DDBJ whole genome shotgun (WGS) entry which is preliminary data.</text>
</comment>
<proteinExistence type="predicted"/>
<organism evidence="2 3">
    <name type="scientific">Hyalangium rubrum</name>
    <dbReference type="NCBI Taxonomy" id="3103134"/>
    <lineage>
        <taxon>Bacteria</taxon>
        <taxon>Pseudomonadati</taxon>
        <taxon>Myxococcota</taxon>
        <taxon>Myxococcia</taxon>
        <taxon>Myxococcales</taxon>
        <taxon>Cystobacterineae</taxon>
        <taxon>Archangiaceae</taxon>
        <taxon>Hyalangium</taxon>
    </lineage>
</organism>
<reference evidence="2 3" key="1">
    <citation type="submission" date="2023-12" db="EMBL/GenBank/DDBJ databases">
        <title>the genome sequence of Hyalangium sp. s54d21.</title>
        <authorList>
            <person name="Zhang X."/>
        </authorList>
    </citation>
    <scope>NUCLEOTIDE SEQUENCE [LARGE SCALE GENOMIC DNA]</scope>
    <source>
        <strain evidence="3">s54d21</strain>
    </source>
</reference>
<evidence type="ECO:0000313" key="3">
    <source>
        <dbReference type="Proteomes" id="UP001291309"/>
    </source>
</evidence>
<dbReference type="Pfam" id="PF15579">
    <property type="entry name" value="Imm52"/>
    <property type="match status" value="1"/>
</dbReference>
<name>A0ABU5HI67_9BACT</name>
<keyword evidence="3" id="KW-1185">Reference proteome</keyword>
<dbReference type="RefSeq" id="WP_321551874.1">
    <property type="nucleotide sequence ID" value="NZ_JAXIVS010000029.1"/>
</dbReference>
<feature type="domain" description="Immunity protein 52" evidence="1">
    <location>
        <begin position="3"/>
        <end position="233"/>
    </location>
</feature>
<gene>
    <name evidence="2" type="ORF">SYV04_42640</name>
</gene>
<dbReference type="Proteomes" id="UP001291309">
    <property type="component" value="Unassembled WGS sequence"/>
</dbReference>
<dbReference type="InterPro" id="IPR028969">
    <property type="entry name" value="Imm52"/>
</dbReference>
<dbReference type="EMBL" id="JAXIVS010000029">
    <property type="protein sequence ID" value="MDY7233162.1"/>
    <property type="molecule type" value="Genomic_DNA"/>
</dbReference>